<evidence type="ECO:0000313" key="2">
    <source>
        <dbReference type="EMBL" id="QOZ59464.1"/>
    </source>
</evidence>
<dbReference type="InterPro" id="IPR009875">
    <property type="entry name" value="PilZ_domain"/>
</dbReference>
<accession>A0ABX6UF03</accession>
<keyword evidence="3" id="KW-1185">Reference proteome</keyword>
<evidence type="ECO:0000259" key="1">
    <source>
        <dbReference type="Pfam" id="PF07238"/>
    </source>
</evidence>
<sequence>MRERAAIRERVLKPGTIEFGVNAVACMVRNFSEQGAALDVSSSFGLPDYFTLVLTLEGRRFSARVIWRQDMRIGVALESSSYEATRAKRSC</sequence>
<gene>
    <name evidence="2" type="ORF">XH86_12520</name>
</gene>
<dbReference type="RefSeq" id="WP_128969233.1">
    <property type="nucleotide sequence ID" value="NZ_BMHC01000027.1"/>
</dbReference>
<evidence type="ECO:0000313" key="3">
    <source>
        <dbReference type="Proteomes" id="UP000593880"/>
    </source>
</evidence>
<reference evidence="2 3" key="1">
    <citation type="submission" date="2018-06" db="EMBL/GenBank/DDBJ databases">
        <title>Comparative genomics of rhizobia nodulating Arachis hypogaea in China.</title>
        <authorList>
            <person name="Li Y."/>
        </authorList>
    </citation>
    <scope>NUCLEOTIDE SEQUENCE [LARGE SCALE GENOMIC DNA]</scope>
    <source>
        <strain evidence="2 3">CCBAU 51658</strain>
    </source>
</reference>
<organism evidence="2 3">
    <name type="scientific">Bradyrhizobium guangdongense</name>
    <dbReference type="NCBI Taxonomy" id="1325090"/>
    <lineage>
        <taxon>Bacteria</taxon>
        <taxon>Pseudomonadati</taxon>
        <taxon>Pseudomonadota</taxon>
        <taxon>Alphaproteobacteria</taxon>
        <taxon>Hyphomicrobiales</taxon>
        <taxon>Nitrobacteraceae</taxon>
        <taxon>Bradyrhizobium</taxon>
    </lineage>
</organism>
<proteinExistence type="predicted"/>
<dbReference type="SUPFAM" id="SSF141371">
    <property type="entry name" value="PilZ domain-like"/>
    <property type="match status" value="1"/>
</dbReference>
<dbReference type="EMBL" id="CP030057">
    <property type="protein sequence ID" value="QOZ59464.1"/>
    <property type="molecule type" value="Genomic_DNA"/>
</dbReference>
<dbReference type="Proteomes" id="UP000593880">
    <property type="component" value="Chromosome"/>
</dbReference>
<name>A0ABX6UF03_9BRAD</name>
<dbReference type="Pfam" id="PF07238">
    <property type="entry name" value="PilZ"/>
    <property type="match status" value="1"/>
</dbReference>
<protein>
    <submittedName>
        <fullName evidence="2">PilZ domain-containing protein</fullName>
    </submittedName>
</protein>
<feature type="domain" description="PilZ" evidence="1">
    <location>
        <begin position="4"/>
        <end position="78"/>
    </location>
</feature>